<dbReference type="EMBL" id="ML978122">
    <property type="protein sequence ID" value="KAF2103535.1"/>
    <property type="molecule type" value="Genomic_DNA"/>
</dbReference>
<accession>A0A9P4IL52</accession>
<organism evidence="2 3">
    <name type="scientific">Rhizodiscina lignyota</name>
    <dbReference type="NCBI Taxonomy" id="1504668"/>
    <lineage>
        <taxon>Eukaryota</taxon>
        <taxon>Fungi</taxon>
        <taxon>Dikarya</taxon>
        <taxon>Ascomycota</taxon>
        <taxon>Pezizomycotina</taxon>
        <taxon>Dothideomycetes</taxon>
        <taxon>Pleosporomycetidae</taxon>
        <taxon>Aulographales</taxon>
        <taxon>Rhizodiscinaceae</taxon>
        <taxon>Rhizodiscina</taxon>
    </lineage>
</organism>
<evidence type="ECO:0000313" key="3">
    <source>
        <dbReference type="Proteomes" id="UP000799772"/>
    </source>
</evidence>
<sequence>MGKNWTSEQLTTLKQLVAEAVEDGTRNAIETAFVKGQQSTASVVKPSLASFMELEQPDALNRNESKAGNKTLEEENERLRQEILQWKQKDLEKDLKITNLHKIIQESSTLDDNAPNDDDVERRFSELRNRILQVVKKHFSRKWRRHGSSSSATIDDLWSMAIIADALWSKFFSPKATCFGFSPHSDECLGGLENEFENVLDVPFASVVEWRVRAVQLAELSKIDDETAFGSSTQEFVRNLLTNHLLAKHPLKEPNAAVAALTEIHDKAFRLSLLFRANKTEYVWLQNQSGSIEITEDQVEIVGTAGFRSIGEAKGRFKIVFGAVGKAAAHGGRCKDGLFLLRNAEIMLGPFNNLT</sequence>
<evidence type="ECO:0000313" key="2">
    <source>
        <dbReference type="EMBL" id="KAF2103535.1"/>
    </source>
</evidence>
<evidence type="ECO:0000256" key="1">
    <source>
        <dbReference type="SAM" id="Coils"/>
    </source>
</evidence>
<gene>
    <name evidence="2" type="ORF">NA57DRAFT_72511</name>
</gene>
<reference evidence="2" key="1">
    <citation type="journal article" date="2020" name="Stud. Mycol.">
        <title>101 Dothideomycetes genomes: a test case for predicting lifestyles and emergence of pathogens.</title>
        <authorList>
            <person name="Haridas S."/>
            <person name="Albert R."/>
            <person name="Binder M."/>
            <person name="Bloem J."/>
            <person name="Labutti K."/>
            <person name="Salamov A."/>
            <person name="Andreopoulos B."/>
            <person name="Baker S."/>
            <person name="Barry K."/>
            <person name="Bills G."/>
            <person name="Bluhm B."/>
            <person name="Cannon C."/>
            <person name="Castanera R."/>
            <person name="Culley D."/>
            <person name="Daum C."/>
            <person name="Ezra D."/>
            <person name="Gonzalez J."/>
            <person name="Henrissat B."/>
            <person name="Kuo A."/>
            <person name="Liang C."/>
            <person name="Lipzen A."/>
            <person name="Lutzoni F."/>
            <person name="Magnuson J."/>
            <person name="Mondo S."/>
            <person name="Nolan M."/>
            <person name="Ohm R."/>
            <person name="Pangilinan J."/>
            <person name="Park H.-J."/>
            <person name="Ramirez L."/>
            <person name="Alfaro M."/>
            <person name="Sun H."/>
            <person name="Tritt A."/>
            <person name="Yoshinaga Y."/>
            <person name="Zwiers L.-H."/>
            <person name="Turgeon B."/>
            <person name="Goodwin S."/>
            <person name="Spatafora J."/>
            <person name="Crous P."/>
            <person name="Grigoriev I."/>
        </authorList>
    </citation>
    <scope>NUCLEOTIDE SEQUENCE</scope>
    <source>
        <strain evidence="2">CBS 133067</strain>
    </source>
</reference>
<dbReference type="AlphaFoldDB" id="A0A9P4IL52"/>
<feature type="coiled-coil region" evidence="1">
    <location>
        <begin position="62"/>
        <end position="89"/>
    </location>
</feature>
<protein>
    <submittedName>
        <fullName evidence="2">Uncharacterized protein</fullName>
    </submittedName>
</protein>
<proteinExistence type="predicted"/>
<dbReference type="Proteomes" id="UP000799772">
    <property type="component" value="Unassembled WGS sequence"/>
</dbReference>
<keyword evidence="1" id="KW-0175">Coiled coil</keyword>
<dbReference type="OrthoDB" id="4743266at2759"/>
<keyword evidence="3" id="KW-1185">Reference proteome</keyword>
<comment type="caution">
    <text evidence="2">The sequence shown here is derived from an EMBL/GenBank/DDBJ whole genome shotgun (WGS) entry which is preliminary data.</text>
</comment>
<name>A0A9P4IL52_9PEZI</name>